<keyword evidence="3" id="KW-1185">Reference proteome</keyword>
<evidence type="ECO:0000256" key="1">
    <source>
        <dbReference type="SAM" id="MobiDB-lite"/>
    </source>
</evidence>
<dbReference type="Proteomes" id="UP001159363">
    <property type="component" value="Chromosome 5"/>
</dbReference>
<name>A0ABQ9HAM7_9NEOP</name>
<reference evidence="2 3" key="1">
    <citation type="submission" date="2023-02" db="EMBL/GenBank/DDBJ databases">
        <title>LHISI_Scaffold_Assembly.</title>
        <authorList>
            <person name="Stuart O.P."/>
            <person name="Cleave R."/>
            <person name="Magrath M.J.L."/>
            <person name="Mikheyev A.S."/>
        </authorList>
    </citation>
    <scope>NUCLEOTIDE SEQUENCE [LARGE SCALE GENOMIC DNA]</scope>
    <source>
        <strain evidence="2">Daus_M_001</strain>
        <tissue evidence="2">Leg muscle</tissue>
    </source>
</reference>
<gene>
    <name evidence="2" type="ORF">PR048_017810</name>
</gene>
<dbReference type="EMBL" id="JARBHB010000006">
    <property type="protein sequence ID" value="KAJ8881329.1"/>
    <property type="molecule type" value="Genomic_DNA"/>
</dbReference>
<evidence type="ECO:0000313" key="2">
    <source>
        <dbReference type="EMBL" id="KAJ8881329.1"/>
    </source>
</evidence>
<proteinExistence type="predicted"/>
<protein>
    <submittedName>
        <fullName evidence="2">Uncharacterized protein</fullName>
    </submittedName>
</protein>
<comment type="caution">
    <text evidence="2">The sequence shown here is derived from an EMBL/GenBank/DDBJ whole genome shotgun (WGS) entry which is preliminary data.</text>
</comment>
<feature type="region of interest" description="Disordered" evidence="1">
    <location>
        <begin position="269"/>
        <end position="294"/>
    </location>
</feature>
<evidence type="ECO:0000313" key="3">
    <source>
        <dbReference type="Proteomes" id="UP001159363"/>
    </source>
</evidence>
<accession>A0ABQ9HAM7</accession>
<organism evidence="2 3">
    <name type="scientific">Dryococelus australis</name>
    <dbReference type="NCBI Taxonomy" id="614101"/>
    <lineage>
        <taxon>Eukaryota</taxon>
        <taxon>Metazoa</taxon>
        <taxon>Ecdysozoa</taxon>
        <taxon>Arthropoda</taxon>
        <taxon>Hexapoda</taxon>
        <taxon>Insecta</taxon>
        <taxon>Pterygota</taxon>
        <taxon>Neoptera</taxon>
        <taxon>Polyneoptera</taxon>
        <taxon>Phasmatodea</taxon>
        <taxon>Verophasmatodea</taxon>
        <taxon>Anareolatae</taxon>
        <taxon>Phasmatidae</taxon>
        <taxon>Eurycanthinae</taxon>
        <taxon>Dryococelus</taxon>
    </lineage>
</organism>
<sequence>MKDMSLVRWRGFSKAHDSLAKRGELGVHGIGSTARMHDLGNSIPLKMNYVLEVKETHRRNTGGKFQVNLLIFAVRIVRPPFTLLQCGDRAWRGRHDRTVTTPQTKEMDCQPDLHERVYSSRGRGCCYLGKKACKLNRGAADSRRLKRDSPIPFLLFSHFSPPLLRQTFGLRNGIRRAMGTNDKVKYATGKGAWKVGTTMRERICTNGSRHWSHRYYTQCDENTAHRFRAVRLAAMAHLTCVTLSPLWLPCFAAQSAGKKAPVQLASLNLRSPHGHTPHSLATAPPPVGPMFTQT</sequence>